<dbReference type="InterPro" id="IPR023772">
    <property type="entry name" value="DNA-bd_HTH_TetR-type_CS"/>
</dbReference>
<dbReference type="Gene3D" id="1.10.357.10">
    <property type="entry name" value="Tetracycline Repressor, domain 2"/>
    <property type="match status" value="1"/>
</dbReference>
<dbReference type="Proteomes" id="UP000260655">
    <property type="component" value="Unassembled WGS sequence"/>
</dbReference>
<dbReference type="InterPro" id="IPR001647">
    <property type="entry name" value="HTH_TetR"/>
</dbReference>
<dbReference type="PROSITE" id="PS01081">
    <property type="entry name" value="HTH_TETR_1"/>
    <property type="match status" value="1"/>
</dbReference>
<comment type="caution">
    <text evidence="5">The sequence shown here is derived from an EMBL/GenBank/DDBJ whole genome shotgun (WGS) entry which is preliminary data.</text>
</comment>
<evidence type="ECO:0000259" key="4">
    <source>
        <dbReference type="PROSITE" id="PS50977"/>
    </source>
</evidence>
<dbReference type="InterPro" id="IPR050624">
    <property type="entry name" value="HTH-type_Tx_Regulator"/>
</dbReference>
<evidence type="ECO:0000256" key="3">
    <source>
        <dbReference type="SAM" id="MobiDB-lite"/>
    </source>
</evidence>
<sequence length="205" mass="23643">MNQMSSDIEKEPLSRQQKKSKETKARIFHAAKTILQKQGYDQLSIKNICDEAGVSNGSFYHHFKTKDDLLSYYIEEQPSINPDLLDTPEDADEAKIGIIHVYLNYAQYCRELGVEFMSNYYTPRNQALNPTIRTERPYPILTVENYLRKAIDAGIIVPKISLDEICTDIRMLVIGNVFEWCLHNGETDFEGNIRRSIGHYLDGIF</sequence>
<name>A0A3E4GLT2_9FIRM</name>
<dbReference type="Pfam" id="PF00440">
    <property type="entry name" value="TetR_N"/>
    <property type="match status" value="1"/>
</dbReference>
<gene>
    <name evidence="5" type="ORF">DXD67_15035</name>
</gene>
<feature type="region of interest" description="Disordered" evidence="3">
    <location>
        <begin position="1"/>
        <end position="23"/>
    </location>
</feature>
<dbReference type="EMBL" id="QSOV01000025">
    <property type="protein sequence ID" value="RGJ20575.1"/>
    <property type="molecule type" value="Genomic_DNA"/>
</dbReference>
<dbReference type="InterPro" id="IPR009057">
    <property type="entry name" value="Homeodomain-like_sf"/>
</dbReference>
<feature type="domain" description="HTH tetR-type" evidence="4">
    <location>
        <begin position="21"/>
        <end position="81"/>
    </location>
</feature>
<evidence type="ECO:0000313" key="5">
    <source>
        <dbReference type="EMBL" id="RGJ20575.1"/>
    </source>
</evidence>
<reference evidence="5 6" key="1">
    <citation type="submission" date="2018-08" db="EMBL/GenBank/DDBJ databases">
        <title>A genome reference for cultivated species of the human gut microbiota.</title>
        <authorList>
            <person name="Zou Y."/>
            <person name="Xue W."/>
            <person name="Luo G."/>
        </authorList>
    </citation>
    <scope>NUCLEOTIDE SEQUENCE [LARGE SCALE GENOMIC DNA]</scope>
    <source>
        <strain evidence="5 6">TM07-19</strain>
    </source>
</reference>
<dbReference type="PANTHER" id="PTHR43479">
    <property type="entry name" value="ACREF/ENVCD OPERON REPRESSOR-RELATED"/>
    <property type="match status" value="1"/>
</dbReference>
<protein>
    <submittedName>
        <fullName evidence="5">TetR/AcrR family transcriptional regulator</fullName>
    </submittedName>
</protein>
<dbReference type="SUPFAM" id="SSF48498">
    <property type="entry name" value="Tetracyclin repressor-like, C-terminal domain"/>
    <property type="match status" value="1"/>
</dbReference>
<evidence type="ECO:0000313" key="6">
    <source>
        <dbReference type="Proteomes" id="UP000260655"/>
    </source>
</evidence>
<dbReference type="SUPFAM" id="SSF46689">
    <property type="entry name" value="Homeodomain-like"/>
    <property type="match status" value="1"/>
</dbReference>
<accession>A0A3E4GLT2</accession>
<dbReference type="PRINTS" id="PR00455">
    <property type="entry name" value="HTHTETR"/>
</dbReference>
<feature type="compositionally biased region" description="Basic and acidic residues" evidence="3">
    <location>
        <begin position="7"/>
        <end position="23"/>
    </location>
</feature>
<dbReference type="GO" id="GO:0003677">
    <property type="term" value="F:DNA binding"/>
    <property type="evidence" value="ECO:0007669"/>
    <property type="project" value="UniProtKB-UniRule"/>
</dbReference>
<dbReference type="AlphaFoldDB" id="A0A3E4GLT2"/>
<feature type="DNA-binding region" description="H-T-H motif" evidence="2">
    <location>
        <begin position="44"/>
        <end position="63"/>
    </location>
</feature>
<evidence type="ECO:0000256" key="2">
    <source>
        <dbReference type="PROSITE-ProRule" id="PRU00335"/>
    </source>
</evidence>
<dbReference type="PANTHER" id="PTHR43479:SF11">
    <property type="entry name" value="ACREF_ENVCD OPERON REPRESSOR-RELATED"/>
    <property type="match status" value="1"/>
</dbReference>
<organism evidence="5 6">
    <name type="scientific">Coprococcus comes</name>
    <dbReference type="NCBI Taxonomy" id="410072"/>
    <lineage>
        <taxon>Bacteria</taxon>
        <taxon>Bacillati</taxon>
        <taxon>Bacillota</taxon>
        <taxon>Clostridia</taxon>
        <taxon>Lachnospirales</taxon>
        <taxon>Lachnospiraceae</taxon>
        <taxon>Coprococcus</taxon>
    </lineage>
</organism>
<evidence type="ECO:0000256" key="1">
    <source>
        <dbReference type="ARBA" id="ARBA00023125"/>
    </source>
</evidence>
<keyword evidence="1 2" id="KW-0238">DNA-binding</keyword>
<dbReference type="PROSITE" id="PS50977">
    <property type="entry name" value="HTH_TETR_2"/>
    <property type="match status" value="1"/>
</dbReference>
<proteinExistence type="predicted"/>
<dbReference type="InterPro" id="IPR036271">
    <property type="entry name" value="Tet_transcr_reg_TetR-rel_C_sf"/>
</dbReference>